<reference evidence="1" key="1">
    <citation type="submission" date="2021-05" db="EMBL/GenBank/DDBJ databases">
        <authorList>
            <person name="Pietrasiak N."/>
            <person name="Ward R."/>
            <person name="Stajich J.E."/>
            <person name="Kurbessoian T."/>
        </authorList>
    </citation>
    <scope>NUCLEOTIDE SEQUENCE</scope>
    <source>
        <strain evidence="1">CPER-KK1</strain>
    </source>
</reference>
<name>A0A951PFT5_9CYAN</name>
<accession>A0A951PFT5</accession>
<evidence type="ECO:0000313" key="1">
    <source>
        <dbReference type="EMBL" id="MBW4543020.1"/>
    </source>
</evidence>
<protein>
    <submittedName>
        <fullName evidence="1">Uncharacterized protein</fullName>
    </submittedName>
</protein>
<comment type="caution">
    <text evidence="1">The sequence shown here is derived from an EMBL/GenBank/DDBJ whole genome shotgun (WGS) entry which is preliminary data.</text>
</comment>
<dbReference type="EMBL" id="JAHHIF010000001">
    <property type="protein sequence ID" value="MBW4543020.1"/>
    <property type="molecule type" value="Genomic_DNA"/>
</dbReference>
<proteinExistence type="predicted"/>
<sequence>MCDRVCSIVDAIASIFSPTCDRLCFGGCDRVSPSQSAIAQHSKLE</sequence>
<dbReference type="AlphaFoldDB" id="A0A951PFT5"/>
<reference evidence="1" key="2">
    <citation type="journal article" date="2022" name="Microbiol. Resour. Announc.">
        <title>Metagenome Sequencing to Explore Phylogenomics of Terrestrial Cyanobacteria.</title>
        <authorList>
            <person name="Ward R.D."/>
            <person name="Stajich J.E."/>
            <person name="Johansen J.R."/>
            <person name="Huntemann M."/>
            <person name="Clum A."/>
            <person name="Foster B."/>
            <person name="Foster B."/>
            <person name="Roux S."/>
            <person name="Palaniappan K."/>
            <person name="Varghese N."/>
            <person name="Mukherjee S."/>
            <person name="Reddy T.B.K."/>
            <person name="Daum C."/>
            <person name="Copeland A."/>
            <person name="Chen I.A."/>
            <person name="Ivanova N.N."/>
            <person name="Kyrpides N.C."/>
            <person name="Shapiro N."/>
            <person name="Eloe-Fadrosh E.A."/>
            <person name="Pietrasiak N."/>
        </authorList>
    </citation>
    <scope>NUCLEOTIDE SEQUENCE</scope>
    <source>
        <strain evidence="1">CPER-KK1</strain>
    </source>
</reference>
<dbReference type="Proteomes" id="UP000753908">
    <property type="component" value="Unassembled WGS sequence"/>
</dbReference>
<gene>
    <name evidence="1" type="ORF">KME25_01005</name>
</gene>
<evidence type="ECO:0000313" key="2">
    <source>
        <dbReference type="Proteomes" id="UP000753908"/>
    </source>
</evidence>
<organism evidence="1 2">
    <name type="scientific">Symplocastrum torsivum CPER-KK1</name>
    <dbReference type="NCBI Taxonomy" id="450513"/>
    <lineage>
        <taxon>Bacteria</taxon>
        <taxon>Bacillati</taxon>
        <taxon>Cyanobacteriota</taxon>
        <taxon>Cyanophyceae</taxon>
        <taxon>Oscillatoriophycideae</taxon>
        <taxon>Oscillatoriales</taxon>
        <taxon>Microcoleaceae</taxon>
        <taxon>Symplocastrum</taxon>
    </lineage>
</organism>